<keyword evidence="16" id="KW-0675">Receptor</keyword>
<evidence type="ECO:0000256" key="10">
    <source>
        <dbReference type="ARBA" id="ARBA00023237"/>
    </source>
</evidence>
<dbReference type="RefSeq" id="WP_267219896.1">
    <property type="nucleotide sequence ID" value="NZ_JAPCWC010000005.1"/>
</dbReference>
<keyword evidence="8 12" id="KW-0798">TonB box</keyword>
<feature type="chain" id="PRO_5047145160" evidence="13">
    <location>
        <begin position="26"/>
        <end position="811"/>
    </location>
</feature>
<evidence type="ECO:0000313" key="16">
    <source>
        <dbReference type="EMBL" id="MFC0687372.1"/>
    </source>
</evidence>
<keyword evidence="6" id="KW-0408">Iron</keyword>
<evidence type="ECO:0000259" key="14">
    <source>
        <dbReference type="Pfam" id="PF00593"/>
    </source>
</evidence>
<dbReference type="EMBL" id="JBHLTM010000085">
    <property type="protein sequence ID" value="MFC0687372.1"/>
    <property type="molecule type" value="Genomic_DNA"/>
</dbReference>
<feature type="signal peptide" evidence="13">
    <location>
        <begin position="1"/>
        <end position="25"/>
    </location>
</feature>
<dbReference type="Proteomes" id="UP001589858">
    <property type="component" value="Unassembled WGS sequence"/>
</dbReference>
<dbReference type="PROSITE" id="PS52016">
    <property type="entry name" value="TONB_DEPENDENT_REC_3"/>
    <property type="match status" value="1"/>
</dbReference>
<evidence type="ECO:0000256" key="5">
    <source>
        <dbReference type="ARBA" id="ARBA00022692"/>
    </source>
</evidence>
<keyword evidence="13" id="KW-0732">Signal</keyword>
<dbReference type="PANTHER" id="PTHR32552">
    <property type="entry name" value="FERRICHROME IRON RECEPTOR-RELATED"/>
    <property type="match status" value="1"/>
</dbReference>
<evidence type="ECO:0000256" key="2">
    <source>
        <dbReference type="ARBA" id="ARBA00022448"/>
    </source>
</evidence>
<sequence length="811" mass="88123">MRAFKQLLLCSVGILGVSAPAMVQAQTQPAAEANEATNVIIVTARRRDEDVQDVPAVIDTVTADDISKLNLRDFKEVSTLAPGLQLETNANGIGGNAKMRGVNFDVNASGNNPTVEFYMNDAPITAGVVLQQMYDVGQIEVQRGPQGTLRGRASPSGSITVTARKPDLYSYGGFVDMTANDIGTINFKGAANVPVIEGIAAIRAAGVWDENEGDRVRPVNGNKDPFARTKSGRLSALLTPTDWLRFEGMYQRIDATAHTYDQVASFSEANPNAAQSPLYISTKDRLSIQEDPRDIRQIFDVYNWRAEVSQWGQRLIYQGQHYTQKIHSTDNIDDGNFFAGDINQITNTRSTSESHEIRLQNDERLFGTLDYVVGFFDSRNHPDTHLTNPTPVRLPAAFGGGIATIVQTPIESEGKSHEQSFFGNLTAHFGGFEIAGGVRHIDYRNRGVLTVNGNVLSDRLQHEKKWIYSGSVKYNFSPDLMVYASTGSSWRPGIDVVGDFNITPSALENSFLHLPAETSKSYEVGLKSKMLDGQLRFNLTGYHQKFDNYPYRAPGSGVFYVNTVAVRDSTGAVTGTSKQVANFNFVGAVPVEVNGIEGDVSYTVLTGWDLSASASYSIGKIKNGTVPCNDLNGDGTPDVVTSAPTLAQLQAAVGSDNIASCQVSQRSGFMAPFSATLQSEYSFPVFTGGNAYVRGLMTYYGKSKVDPTNAYDDVGNYALVNLFAGLRADDGAWEIGLYAKNLFDTTKTLTRTTPLSTSYQQLGFAGQFDPVTHRPVLTGPTGANYTSTYTGVTTTAPREFGINIRYAFGSR</sequence>
<comment type="caution">
    <text evidence="16">The sequence shown here is derived from an EMBL/GenBank/DDBJ whole genome shotgun (WGS) entry which is preliminary data.</text>
</comment>
<keyword evidence="9 11" id="KW-0472">Membrane</keyword>
<evidence type="ECO:0000256" key="3">
    <source>
        <dbReference type="ARBA" id="ARBA00022452"/>
    </source>
</evidence>
<reference evidence="16 17" key="1">
    <citation type="submission" date="2024-09" db="EMBL/GenBank/DDBJ databases">
        <authorList>
            <person name="Sun Q."/>
            <person name="Mori K."/>
        </authorList>
    </citation>
    <scope>NUCLEOTIDE SEQUENCE [LARGE SCALE GENOMIC DNA]</scope>
    <source>
        <strain evidence="16 17">CICC 11035S</strain>
    </source>
</reference>
<keyword evidence="5 11" id="KW-0812">Transmembrane</keyword>
<dbReference type="SUPFAM" id="SSF56935">
    <property type="entry name" value="Porins"/>
    <property type="match status" value="1"/>
</dbReference>
<feature type="domain" description="TonB-dependent receptor-like beta-barrel" evidence="14">
    <location>
        <begin position="285"/>
        <end position="742"/>
    </location>
</feature>
<evidence type="ECO:0000256" key="13">
    <source>
        <dbReference type="SAM" id="SignalP"/>
    </source>
</evidence>
<dbReference type="InterPro" id="IPR039426">
    <property type="entry name" value="TonB-dep_rcpt-like"/>
</dbReference>
<evidence type="ECO:0000256" key="8">
    <source>
        <dbReference type="ARBA" id="ARBA00023077"/>
    </source>
</evidence>
<accession>A0ABV6SF99</accession>
<dbReference type="Pfam" id="PF00593">
    <property type="entry name" value="TonB_dep_Rec_b-barrel"/>
    <property type="match status" value="1"/>
</dbReference>
<evidence type="ECO:0000256" key="4">
    <source>
        <dbReference type="ARBA" id="ARBA00022496"/>
    </source>
</evidence>
<name>A0ABV6SF99_9SPHN</name>
<dbReference type="InterPro" id="IPR036942">
    <property type="entry name" value="Beta-barrel_TonB_sf"/>
</dbReference>
<dbReference type="Gene3D" id="2.40.170.20">
    <property type="entry name" value="TonB-dependent receptor, beta-barrel domain"/>
    <property type="match status" value="1"/>
</dbReference>
<keyword evidence="2 11" id="KW-0813">Transport</keyword>
<keyword evidence="4" id="KW-0410">Iron transport</keyword>
<evidence type="ECO:0000256" key="11">
    <source>
        <dbReference type="PROSITE-ProRule" id="PRU01360"/>
    </source>
</evidence>
<evidence type="ECO:0000256" key="6">
    <source>
        <dbReference type="ARBA" id="ARBA00023004"/>
    </source>
</evidence>
<dbReference type="Pfam" id="PF07715">
    <property type="entry name" value="Plug"/>
    <property type="match status" value="1"/>
</dbReference>
<evidence type="ECO:0000256" key="1">
    <source>
        <dbReference type="ARBA" id="ARBA00004571"/>
    </source>
</evidence>
<keyword evidence="17" id="KW-1185">Reference proteome</keyword>
<dbReference type="PANTHER" id="PTHR32552:SF81">
    <property type="entry name" value="TONB-DEPENDENT OUTER MEMBRANE RECEPTOR"/>
    <property type="match status" value="1"/>
</dbReference>
<evidence type="ECO:0000313" key="17">
    <source>
        <dbReference type="Proteomes" id="UP001589858"/>
    </source>
</evidence>
<comment type="subcellular location">
    <subcellularLocation>
        <location evidence="1 11">Cell outer membrane</location>
        <topology evidence="1 11">Multi-pass membrane protein</topology>
    </subcellularLocation>
</comment>
<evidence type="ECO:0000256" key="7">
    <source>
        <dbReference type="ARBA" id="ARBA00023065"/>
    </source>
</evidence>
<protein>
    <submittedName>
        <fullName evidence="16">TonB-dependent receptor</fullName>
    </submittedName>
</protein>
<evidence type="ECO:0000256" key="12">
    <source>
        <dbReference type="RuleBase" id="RU003357"/>
    </source>
</evidence>
<organism evidence="16 17">
    <name type="scientific">Novosphingobium clariflavum</name>
    <dbReference type="NCBI Taxonomy" id="2029884"/>
    <lineage>
        <taxon>Bacteria</taxon>
        <taxon>Pseudomonadati</taxon>
        <taxon>Pseudomonadota</taxon>
        <taxon>Alphaproteobacteria</taxon>
        <taxon>Sphingomonadales</taxon>
        <taxon>Sphingomonadaceae</taxon>
        <taxon>Novosphingobium</taxon>
    </lineage>
</organism>
<proteinExistence type="inferred from homology"/>
<dbReference type="InterPro" id="IPR012910">
    <property type="entry name" value="Plug_dom"/>
</dbReference>
<feature type="domain" description="TonB-dependent receptor plug" evidence="15">
    <location>
        <begin position="51"/>
        <end position="157"/>
    </location>
</feature>
<evidence type="ECO:0000256" key="9">
    <source>
        <dbReference type="ARBA" id="ARBA00023136"/>
    </source>
</evidence>
<dbReference type="InterPro" id="IPR000531">
    <property type="entry name" value="Beta-barrel_TonB"/>
</dbReference>
<keyword evidence="7" id="KW-0406">Ion transport</keyword>
<keyword evidence="3 11" id="KW-1134">Transmembrane beta strand</keyword>
<evidence type="ECO:0000259" key="15">
    <source>
        <dbReference type="Pfam" id="PF07715"/>
    </source>
</evidence>
<comment type="similarity">
    <text evidence="11 12">Belongs to the TonB-dependent receptor family.</text>
</comment>
<gene>
    <name evidence="16" type="ORF">ACFFF8_22545</name>
</gene>
<keyword evidence="10 11" id="KW-0998">Cell outer membrane</keyword>